<dbReference type="PANTHER" id="PTHR43725">
    <property type="entry name" value="UDP-GLUCOSE 4-EPIMERASE"/>
    <property type="match status" value="1"/>
</dbReference>
<dbReference type="Proteomes" id="UP001626550">
    <property type="component" value="Unassembled WGS sequence"/>
</dbReference>
<organism evidence="3 4">
    <name type="scientific">Cichlidogyrus casuarinus</name>
    <dbReference type="NCBI Taxonomy" id="1844966"/>
    <lineage>
        <taxon>Eukaryota</taxon>
        <taxon>Metazoa</taxon>
        <taxon>Spiralia</taxon>
        <taxon>Lophotrochozoa</taxon>
        <taxon>Platyhelminthes</taxon>
        <taxon>Monogenea</taxon>
        <taxon>Monopisthocotylea</taxon>
        <taxon>Dactylogyridea</taxon>
        <taxon>Ancyrocephalidae</taxon>
        <taxon>Cichlidogyrus</taxon>
    </lineage>
</organism>
<dbReference type="SUPFAM" id="SSF51735">
    <property type="entry name" value="NAD(P)-binding Rossmann-fold domains"/>
    <property type="match status" value="1"/>
</dbReference>
<feature type="domain" description="3-beta hydroxysteroid dehydrogenase/isomerase" evidence="2">
    <location>
        <begin position="34"/>
        <end position="262"/>
    </location>
</feature>
<evidence type="ECO:0000259" key="2">
    <source>
        <dbReference type="Pfam" id="PF01073"/>
    </source>
</evidence>
<keyword evidence="4" id="KW-1185">Reference proteome</keyword>
<proteinExistence type="inferred from homology"/>
<evidence type="ECO:0000256" key="1">
    <source>
        <dbReference type="ARBA" id="ARBA00007637"/>
    </source>
</evidence>
<reference evidence="3 4" key="1">
    <citation type="submission" date="2024-11" db="EMBL/GenBank/DDBJ databases">
        <title>Adaptive evolution of stress response genes in parasites aligns with host niche diversity.</title>
        <authorList>
            <person name="Hahn C."/>
            <person name="Resl P."/>
        </authorList>
    </citation>
    <scope>NUCLEOTIDE SEQUENCE [LARGE SCALE GENOMIC DNA]</scope>
    <source>
        <strain evidence="3">EGGRZ-B1_66</strain>
        <tissue evidence="3">Body</tissue>
    </source>
</reference>
<comment type="caution">
    <text evidence="3">The sequence shown here is derived from an EMBL/GenBank/DDBJ whole genome shotgun (WGS) entry which is preliminary data.</text>
</comment>
<protein>
    <submittedName>
        <fullName evidence="3">3 beta-hydroxysteroid dehydrogenase type 7</fullName>
    </submittedName>
</protein>
<feature type="non-terminal residue" evidence="3">
    <location>
        <position position="1"/>
    </location>
</feature>
<evidence type="ECO:0000313" key="3">
    <source>
        <dbReference type="EMBL" id="KAL3306944.1"/>
    </source>
</evidence>
<dbReference type="InterPro" id="IPR002225">
    <property type="entry name" value="3Beta_OHSteriod_DH/Estase"/>
</dbReference>
<feature type="non-terminal residue" evidence="3">
    <location>
        <position position="266"/>
    </location>
</feature>
<dbReference type="EMBL" id="JBJKFK010008917">
    <property type="protein sequence ID" value="KAL3306944.1"/>
    <property type="molecule type" value="Genomic_DNA"/>
</dbReference>
<gene>
    <name evidence="3" type="primary">HSD3B7_2</name>
    <name evidence="3" type="ORF">Ciccas_014557</name>
</gene>
<dbReference type="InterPro" id="IPR036291">
    <property type="entry name" value="NAD(P)-bd_dom_sf"/>
</dbReference>
<dbReference type="Gene3D" id="3.40.50.720">
    <property type="entry name" value="NAD(P)-binding Rossmann-like Domain"/>
    <property type="match status" value="1"/>
</dbReference>
<accession>A0ABD2PI47</accession>
<name>A0ABD2PI47_9PLAT</name>
<dbReference type="PANTHER" id="PTHR43725:SF53">
    <property type="entry name" value="UDP-ARABINOSE 4-EPIMERASE 1"/>
    <property type="match status" value="1"/>
</dbReference>
<dbReference type="AlphaFoldDB" id="A0ABD2PI47"/>
<sequence>MTDAFGCPADSPWPPKPFELDQYASIFIPLKTVLICGGAGFLGKHLIFNLCDSISELQVIRIVDRQKLPAAFRVPAAINKTGVQLEEYTGDLQNPDDIKDAFTNVDAVIHLAETSEASDRINENVLQMMKEHHVRILVYTSSAMCNRKWREVDNESEHEYDSVDDSEPLVLPSYGRSKLRSEWRIRALCREWKDLRALCLRPTGLYGEGDFICISMMLLKAKSNKGNMVQIGAGASPARIQRMYGGNCAWAHVLALRRMSLDSHSQ</sequence>
<comment type="similarity">
    <text evidence="1">Belongs to the NAD(P)-dependent epimerase/dehydratase family.</text>
</comment>
<dbReference type="Pfam" id="PF01073">
    <property type="entry name" value="3Beta_HSD"/>
    <property type="match status" value="1"/>
</dbReference>
<evidence type="ECO:0000313" key="4">
    <source>
        <dbReference type="Proteomes" id="UP001626550"/>
    </source>
</evidence>